<dbReference type="AlphaFoldDB" id="A0A8E2IN15"/>
<evidence type="ECO:0000313" key="2">
    <source>
        <dbReference type="EMBL" id="ORC05468.1"/>
    </source>
</evidence>
<name>A0A8E2IN15_9MYCO</name>
<proteinExistence type="predicted"/>
<dbReference type="Proteomes" id="UP000192335">
    <property type="component" value="Unassembled WGS sequence"/>
</dbReference>
<gene>
    <name evidence="2" type="ORF">B4U45_01020</name>
</gene>
<sequence>MMLWLAVLLIVVGVASFVVGFVLVTNGTTVPPRRRTQEDPSGVKRAASRVAWPDVFRRMPSSFAVTLDENANRSDRLAAVGSLCVLIAALAWSIAVLALITAFV</sequence>
<feature type="transmembrane region" description="Helical" evidence="1">
    <location>
        <begin position="77"/>
        <end position="103"/>
    </location>
</feature>
<organism evidence="2 3">
    <name type="scientific">Mycobacterium persicum</name>
    <dbReference type="NCBI Taxonomy" id="1487726"/>
    <lineage>
        <taxon>Bacteria</taxon>
        <taxon>Bacillati</taxon>
        <taxon>Actinomycetota</taxon>
        <taxon>Actinomycetes</taxon>
        <taxon>Mycobacteriales</taxon>
        <taxon>Mycobacteriaceae</taxon>
        <taxon>Mycobacterium</taxon>
    </lineage>
</organism>
<accession>A0A8E2IN15</accession>
<dbReference type="EMBL" id="MWQA01000001">
    <property type="protein sequence ID" value="ORC05468.1"/>
    <property type="molecule type" value="Genomic_DNA"/>
</dbReference>
<evidence type="ECO:0000313" key="3">
    <source>
        <dbReference type="Proteomes" id="UP000192335"/>
    </source>
</evidence>
<keyword evidence="1" id="KW-0812">Transmembrane</keyword>
<comment type="caution">
    <text evidence="2">The sequence shown here is derived from an EMBL/GenBank/DDBJ whole genome shotgun (WGS) entry which is preliminary data.</text>
</comment>
<reference evidence="2 3" key="1">
    <citation type="submission" date="2017-02" db="EMBL/GenBank/DDBJ databases">
        <title>Mycobacterium kansasii genomes.</title>
        <authorList>
            <person name="Borowka P."/>
            <person name="Strapagiel D."/>
            <person name="Marciniak B."/>
            <person name="Lach J."/>
            <person name="Bakula Z."/>
            <person name="Van Ingen J."/>
            <person name="Safianowska A."/>
            <person name="Brzostek A."/>
            <person name="Dziadek J."/>
            <person name="Jagielski T."/>
        </authorList>
    </citation>
    <scope>NUCLEOTIDE SEQUENCE [LARGE SCALE GENOMIC DNA]</scope>
    <source>
        <strain evidence="2 3">12MK</strain>
    </source>
</reference>
<keyword evidence="1" id="KW-0472">Membrane</keyword>
<keyword evidence="1" id="KW-1133">Transmembrane helix</keyword>
<evidence type="ECO:0000256" key="1">
    <source>
        <dbReference type="SAM" id="Phobius"/>
    </source>
</evidence>
<protein>
    <submittedName>
        <fullName evidence="2">Uncharacterized protein</fullName>
    </submittedName>
</protein>